<dbReference type="OrthoDB" id="436299at2759"/>
<reference evidence="1 2" key="1">
    <citation type="submission" date="2016-02" db="EMBL/GenBank/DDBJ databases">
        <title>Genome analysis of coral dinoflagellate symbionts highlights evolutionary adaptations to a symbiotic lifestyle.</title>
        <authorList>
            <person name="Aranda M."/>
            <person name="Li Y."/>
            <person name="Liew Y.J."/>
            <person name="Baumgarten S."/>
            <person name="Simakov O."/>
            <person name="Wilson M."/>
            <person name="Piel J."/>
            <person name="Ashoor H."/>
            <person name="Bougouffa S."/>
            <person name="Bajic V.B."/>
            <person name="Ryu T."/>
            <person name="Ravasi T."/>
            <person name="Bayer T."/>
            <person name="Micklem G."/>
            <person name="Kim H."/>
            <person name="Bhak J."/>
            <person name="Lajeunesse T.C."/>
            <person name="Voolstra C.R."/>
        </authorList>
    </citation>
    <scope>NUCLEOTIDE SEQUENCE [LARGE SCALE GENOMIC DNA]</scope>
    <source>
        <strain evidence="1 2">CCMP2467</strain>
    </source>
</reference>
<keyword evidence="2" id="KW-1185">Reference proteome</keyword>
<evidence type="ECO:0000313" key="2">
    <source>
        <dbReference type="Proteomes" id="UP000186817"/>
    </source>
</evidence>
<dbReference type="Proteomes" id="UP000186817">
    <property type="component" value="Unassembled WGS sequence"/>
</dbReference>
<dbReference type="AlphaFoldDB" id="A0A1Q9CV49"/>
<name>A0A1Q9CV49_SYMMI</name>
<organism evidence="1 2">
    <name type="scientific">Symbiodinium microadriaticum</name>
    <name type="common">Dinoflagellate</name>
    <name type="synonym">Zooxanthella microadriatica</name>
    <dbReference type="NCBI Taxonomy" id="2951"/>
    <lineage>
        <taxon>Eukaryota</taxon>
        <taxon>Sar</taxon>
        <taxon>Alveolata</taxon>
        <taxon>Dinophyceae</taxon>
        <taxon>Suessiales</taxon>
        <taxon>Symbiodiniaceae</taxon>
        <taxon>Symbiodinium</taxon>
    </lineage>
</organism>
<accession>A0A1Q9CV49</accession>
<dbReference type="EMBL" id="LSRX01000900">
    <property type="protein sequence ID" value="OLP86777.1"/>
    <property type="molecule type" value="Genomic_DNA"/>
</dbReference>
<gene>
    <name evidence="1" type="ORF">AK812_SmicGene32095</name>
</gene>
<protein>
    <submittedName>
        <fullName evidence="1">Uncharacterized protein</fullName>
    </submittedName>
</protein>
<evidence type="ECO:0000313" key="1">
    <source>
        <dbReference type="EMBL" id="OLP86777.1"/>
    </source>
</evidence>
<sequence length="725" mass="74680">MMGSSALMRSLAWLGSGLAAFGLARLGSVSSLLATDTALFGFPTSLRSLARLGFLTLAIDSSLAGSSLAVRTHCQVEALAAVLGSNCLGPVSMLPVRAFLSWDAQGLAWLGLLVLPLAMARFGPSAPVLDFLHLGFFLSSRAMSRPGSTLIVKVFVAHRTTITYALICKARPDDNGSRGSMLWISHVGVSFGNCRFDPPPSVLDCTGFVRLAPLLSVLDSVDLDAVLPVQAFLQADLVASVLNPAHSGSLLLLRSAALSGSFSPVMDFLHLDVFLAVRSSSYLDVAVSASDRSGLGLSLSPHSPLQAGVAVPTSASSRLDVLLLVPASVSFGLAASLRSFSCFDLVLLALDSASSGSFMFLRSPARLGALLLVPTLARLGFPTVVLDSIGSGFPLPARSPSRFEASLVTSGVSCSEASAAAPDSGEFGMSSPLRMVGRSGFPLLSFGCCRLGPPPFVTDFLHLGAPLFLRSLKRTGSTSIVSSGLSLELFLFVLDPAHAEALLPLQSLSRLAVGVSLFGLGCFDAIPPAPDPVTPGLPPLAQSLVQSGLAVLTSGCSLSGAFLSLRSRGHLGLPPAICGLSAFDSLPAVSDLGVPGSFSLARGFLCLGSSALVFGLANLGSMLSSRGPSRLEAPPSAFSFAHLGTSLLTQSHQHLELFLPLVSIACLGSLLPVPDFTNLGLLLLPRSPCQLGPLLLPAGAFCAGAPSLALDISEPNAPVSPQSYA</sequence>
<proteinExistence type="predicted"/>
<comment type="caution">
    <text evidence="1">The sequence shown here is derived from an EMBL/GenBank/DDBJ whole genome shotgun (WGS) entry which is preliminary data.</text>
</comment>